<proteinExistence type="predicted"/>
<sequence length="80" mass="9279">MFLLGDFTYSRTLCCSGPLDGTMKRSSALIYIARICILNPIDLFSLALLDFWLNLFQSFHMLEILVWNFRVAKNGIWTKN</sequence>
<dbReference type="EMBL" id="JBFXLR010000035">
    <property type="protein sequence ID" value="KAL2845761.1"/>
    <property type="molecule type" value="Genomic_DNA"/>
</dbReference>
<comment type="caution">
    <text evidence="1">The sequence shown here is derived from an EMBL/GenBank/DDBJ whole genome shotgun (WGS) entry which is preliminary data.</text>
</comment>
<dbReference type="GeneID" id="98156019"/>
<evidence type="ECO:0000313" key="1">
    <source>
        <dbReference type="EMBL" id="KAL2845761.1"/>
    </source>
</evidence>
<evidence type="ECO:0000313" key="2">
    <source>
        <dbReference type="Proteomes" id="UP001610444"/>
    </source>
</evidence>
<dbReference type="RefSeq" id="XP_070896784.1">
    <property type="nucleotide sequence ID" value="XM_071040855.1"/>
</dbReference>
<protein>
    <submittedName>
        <fullName evidence="1">Uncharacterized protein</fullName>
    </submittedName>
</protein>
<reference evidence="1 2" key="1">
    <citation type="submission" date="2024-07" db="EMBL/GenBank/DDBJ databases">
        <title>Section-level genome sequencing and comparative genomics of Aspergillus sections Usti and Cavernicolus.</title>
        <authorList>
            <consortium name="Lawrence Berkeley National Laboratory"/>
            <person name="Nybo J.L."/>
            <person name="Vesth T.C."/>
            <person name="Theobald S."/>
            <person name="Frisvad J.C."/>
            <person name="Larsen T.O."/>
            <person name="Kjaerboelling I."/>
            <person name="Rothschild-Mancinelli K."/>
            <person name="Lyhne E.K."/>
            <person name="Kogle M.E."/>
            <person name="Barry K."/>
            <person name="Clum A."/>
            <person name="Na H."/>
            <person name="Ledsgaard L."/>
            <person name="Lin J."/>
            <person name="Lipzen A."/>
            <person name="Kuo A."/>
            <person name="Riley R."/>
            <person name="Mondo S."/>
            <person name="LaButti K."/>
            <person name="Haridas S."/>
            <person name="Pangalinan J."/>
            <person name="Salamov A.A."/>
            <person name="Simmons B.A."/>
            <person name="Magnuson J.K."/>
            <person name="Chen J."/>
            <person name="Drula E."/>
            <person name="Henrissat B."/>
            <person name="Wiebenga A."/>
            <person name="Lubbers R.J."/>
            <person name="Gomes A.C."/>
            <person name="Macurrencykelacurrency M.R."/>
            <person name="Stajich J."/>
            <person name="Grigoriev I.V."/>
            <person name="Mortensen U.H."/>
            <person name="De vries R.P."/>
            <person name="Baker S.E."/>
            <person name="Andersen M.R."/>
        </authorList>
    </citation>
    <scope>NUCLEOTIDE SEQUENCE [LARGE SCALE GENOMIC DNA]</scope>
    <source>
        <strain evidence="1 2">CBS 756.74</strain>
    </source>
</reference>
<dbReference type="Proteomes" id="UP001610444">
    <property type="component" value="Unassembled WGS sequence"/>
</dbReference>
<accession>A0ABR4K0D5</accession>
<keyword evidence="2" id="KW-1185">Reference proteome</keyword>
<name>A0ABR4K0D5_9EURO</name>
<organism evidence="1 2">
    <name type="scientific">Aspergillus pseudodeflectus</name>
    <dbReference type="NCBI Taxonomy" id="176178"/>
    <lineage>
        <taxon>Eukaryota</taxon>
        <taxon>Fungi</taxon>
        <taxon>Dikarya</taxon>
        <taxon>Ascomycota</taxon>
        <taxon>Pezizomycotina</taxon>
        <taxon>Eurotiomycetes</taxon>
        <taxon>Eurotiomycetidae</taxon>
        <taxon>Eurotiales</taxon>
        <taxon>Aspergillaceae</taxon>
        <taxon>Aspergillus</taxon>
        <taxon>Aspergillus subgen. Nidulantes</taxon>
    </lineage>
</organism>
<gene>
    <name evidence="1" type="ORF">BJX68DRAFT_241529</name>
</gene>